<dbReference type="PANTHER" id="PTHR46268:SF6">
    <property type="entry name" value="UNIVERSAL STRESS PROTEIN UP12"/>
    <property type="match status" value="1"/>
</dbReference>
<accession>A0AB39P089</accession>
<protein>
    <submittedName>
        <fullName evidence="3">Universal stress protein</fullName>
    </submittedName>
</protein>
<dbReference type="AlphaFoldDB" id="A0AB39P089"/>
<dbReference type="EMBL" id="CP163433">
    <property type="protein sequence ID" value="XDQ22538.1"/>
    <property type="molecule type" value="Genomic_DNA"/>
</dbReference>
<evidence type="ECO:0000259" key="2">
    <source>
        <dbReference type="Pfam" id="PF00582"/>
    </source>
</evidence>
<name>A0AB39P089_9ACTN</name>
<sequence>MTRTITVGLDGSLASLAAADWAAHEAQLRDLPLRLVTAWEWQAPRLRTPATGIGVPVPPSDLQRASAQHLLVQARSRLGESRPGLRIDTDEIPGLPVPALLKAAEEAELLVLGSRGLGKAAGYLLGSVSHAVLASCERPVVLVRAAEHGEEEATPETSTREVSAVSGHRDVVLGLDLHKPNDAVIDFAFDAASRRAARLRIIHGWTLPPYYYGGALMPDLNDGMVKQVRSELSDVLRPWQDRYPAVEVHAQATIGGAGRHLVDASYDTALVVVGRQNRRAAVGAHIGPVTQALLHHAIAPVAVISHD</sequence>
<evidence type="ECO:0000313" key="3">
    <source>
        <dbReference type="EMBL" id="XDQ22538.1"/>
    </source>
</evidence>
<dbReference type="InterPro" id="IPR006016">
    <property type="entry name" value="UspA"/>
</dbReference>
<dbReference type="Gene3D" id="3.40.50.620">
    <property type="entry name" value="HUPs"/>
    <property type="match status" value="2"/>
</dbReference>
<comment type="similarity">
    <text evidence="1">Belongs to the universal stress protein A family.</text>
</comment>
<dbReference type="PRINTS" id="PR01438">
    <property type="entry name" value="UNVRSLSTRESS"/>
</dbReference>
<gene>
    <name evidence="3" type="ORF">AB5J48_32440</name>
</gene>
<feature type="domain" description="UspA" evidence="2">
    <location>
        <begin position="1"/>
        <end position="144"/>
    </location>
</feature>
<feature type="domain" description="UspA" evidence="2">
    <location>
        <begin position="169"/>
        <end position="304"/>
    </location>
</feature>
<proteinExistence type="inferred from homology"/>
<dbReference type="InterPro" id="IPR006015">
    <property type="entry name" value="Universal_stress_UspA"/>
</dbReference>
<dbReference type="RefSeq" id="WP_369153337.1">
    <property type="nucleotide sequence ID" value="NZ_CP163433.1"/>
</dbReference>
<evidence type="ECO:0000256" key="1">
    <source>
        <dbReference type="ARBA" id="ARBA00008791"/>
    </source>
</evidence>
<reference evidence="3" key="1">
    <citation type="submission" date="2024-07" db="EMBL/GenBank/DDBJ databases">
        <authorList>
            <person name="Yu S.T."/>
        </authorList>
    </citation>
    <scope>NUCLEOTIDE SEQUENCE</scope>
    <source>
        <strain evidence="3">R17</strain>
    </source>
</reference>
<dbReference type="InterPro" id="IPR014729">
    <property type="entry name" value="Rossmann-like_a/b/a_fold"/>
</dbReference>
<organism evidence="3">
    <name type="scientific">Streptomyces sp. R17</name>
    <dbReference type="NCBI Taxonomy" id="3238626"/>
    <lineage>
        <taxon>Bacteria</taxon>
        <taxon>Bacillati</taxon>
        <taxon>Actinomycetota</taxon>
        <taxon>Actinomycetes</taxon>
        <taxon>Kitasatosporales</taxon>
        <taxon>Streptomycetaceae</taxon>
        <taxon>Streptomyces</taxon>
    </lineage>
</organism>
<dbReference type="PANTHER" id="PTHR46268">
    <property type="entry name" value="STRESS RESPONSE PROTEIN NHAX"/>
    <property type="match status" value="1"/>
</dbReference>
<dbReference type="SUPFAM" id="SSF52402">
    <property type="entry name" value="Adenine nucleotide alpha hydrolases-like"/>
    <property type="match status" value="2"/>
</dbReference>
<dbReference type="Pfam" id="PF00582">
    <property type="entry name" value="Usp"/>
    <property type="match status" value="2"/>
</dbReference>